<dbReference type="InterPro" id="IPR017695">
    <property type="entry name" value="Se-dep_Mo_hydrolase_YqeB"/>
</dbReference>
<name>A0ABQ1I4U2_9ALTE</name>
<dbReference type="RefSeq" id="WP_055733196.1">
    <property type="nucleotide sequence ID" value="NZ_BMDY01000015.1"/>
</dbReference>
<organism evidence="1 2">
    <name type="scientific">Agarivorans gilvus</name>
    <dbReference type="NCBI Taxonomy" id="680279"/>
    <lineage>
        <taxon>Bacteria</taxon>
        <taxon>Pseudomonadati</taxon>
        <taxon>Pseudomonadota</taxon>
        <taxon>Gammaproteobacteria</taxon>
        <taxon>Alteromonadales</taxon>
        <taxon>Alteromonadaceae</taxon>
        <taxon>Agarivorans</taxon>
    </lineage>
</organism>
<dbReference type="NCBIfam" id="TIGR03309">
    <property type="entry name" value="matur_yqeB"/>
    <property type="match status" value="1"/>
</dbReference>
<proteinExistence type="predicted"/>
<reference evidence="2" key="1">
    <citation type="journal article" date="2019" name="Int. J. Syst. Evol. Microbiol.">
        <title>The Global Catalogue of Microorganisms (GCM) 10K type strain sequencing project: providing services to taxonomists for standard genome sequencing and annotation.</title>
        <authorList>
            <consortium name="The Broad Institute Genomics Platform"/>
            <consortium name="The Broad Institute Genome Sequencing Center for Infectious Disease"/>
            <person name="Wu L."/>
            <person name="Ma J."/>
        </authorList>
    </citation>
    <scope>NUCLEOTIDE SEQUENCE [LARGE SCALE GENOMIC DNA]</scope>
    <source>
        <strain evidence="2">CGMCC 1.10131</strain>
    </source>
</reference>
<evidence type="ECO:0000313" key="1">
    <source>
        <dbReference type="EMBL" id="GGB11359.1"/>
    </source>
</evidence>
<gene>
    <name evidence="1" type="ORF">GCM10007414_26050</name>
</gene>
<protein>
    <recommendedName>
        <fullName evidence="3">Molybdenum hydroxylase</fullName>
    </recommendedName>
</protein>
<sequence length="286" mass="30772">MPNNTTPCYFPSRASSISNDGLVVIRGAGDIATGIALRLYNAGFSIIMTEIERPTMIRCSVSLGQCVYQGAHQVEGISASKARDLSHAVELIEQGHIPVLQDQDLQQVSRLQPRYVIDAILAKRNINFHRDLAPITIALGPGFSGGSDCDAVIETNRGHHLGRVIYQGSTQDNTGVPGNIAGFSHQRVIRAPCAGQMRSHTQIGALVEQGELIAHVGETSVYAPLSGMVRGLLNNDIEVSKDFKIGDIDPRGAEADFTTVSDKARAIAGSVLEAMLHLQHRRAFKA</sequence>
<evidence type="ECO:0000313" key="2">
    <source>
        <dbReference type="Proteomes" id="UP000651977"/>
    </source>
</evidence>
<accession>A0ABQ1I4U2</accession>
<evidence type="ECO:0008006" key="3">
    <source>
        <dbReference type="Google" id="ProtNLM"/>
    </source>
</evidence>
<dbReference type="Proteomes" id="UP000651977">
    <property type="component" value="Unassembled WGS sequence"/>
</dbReference>
<comment type="caution">
    <text evidence="1">The sequence shown here is derived from an EMBL/GenBank/DDBJ whole genome shotgun (WGS) entry which is preliminary data.</text>
</comment>
<dbReference type="EMBL" id="BMDY01000015">
    <property type="protein sequence ID" value="GGB11359.1"/>
    <property type="molecule type" value="Genomic_DNA"/>
</dbReference>
<keyword evidence="2" id="KW-1185">Reference proteome</keyword>